<evidence type="ECO:0000313" key="1">
    <source>
        <dbReference type="EMBL" id="KAI8043724.1"/>
    </source>
</evidence>
<reference evidence="1" key="1">
    <citation type="journal article" date="2023" name="Genome Biol. Evol.">
        <title>Long-read-based Genome Assembly of Drosophila gunungcola Reveals Fewer Chemosensory Genes in Flower-breeding Species.</title>
        <authorList>
            <person name="Negi A."/>
            <person name="Liao B.Y."/>
            <person name="Yeh S.D."/>
        </authorList>
    </citation>
    <scope>NUCLEOTIDE SEQUENCE</scope>
    <source>
        <strain evidence="1">Sukarami</strain>
    </source>
</reference>
<dbReference type="EMBL" id="JAMKOV010000002">
    <property type="protein sequence ID" value="KAI8043724.1"/>
    <property type="molecule type" value="Genomic_DNA"/>
</dbReference>
<protein>
    <submittedName>
        <fullName evidence="1">Uncharacterized protein</fullName>
    </submittedName>
</protein>
<dbReference type="Proteomes" id="UP001059596">
    <property type="component" value="Unassembled WGS sequence"/>
</dbReference>
<sequence length="150" mass="16707">MCGIVWQSCEAFRQDEAAFELTRIMPSETCASISKCYAPRLESCPGPLPAPNPYTLRRRSGRGNCCVFTLALGRVSHFPPLTGPHGVFLRPEQFGKSKSQLLNTTKPCPNHARTKAKANVNSRYGKNFLLKFALHFEIYSLGSFKKILKG</sequence>
<organism evidence="1 2">
    <name type="scientific">Drosophila gunungcola</name>
    <name type="common">fruit fly</name>
    <dbReference type="NCBI Taxonomy" id="103775"/>
    <lineage>
        <taxon>Eukaryota</taxon>
        <taxon>Metazoa</taxon>
        <taxon>Ecdysozoa</taxon>
        <taxon>Arthropoda</taxon>
        <taxon>Hexapoda</taxon>
        <taxon>Insecta</taxon>
        <taxon>Pterygota</taxon>
        <taxon>Neoptera</taxon>
        <taxon>Endopterygota</taxon>
        <taxon>Diptera</taxon>
        <taxon>Brachycera</taxon>
        <taxon>Muscomorpha</taxon>
        <taxon>Ephydroidea</taxon>
        <taxon>Drosophilidae</taxon>
        <taxon>Drosophila</taxon>
        <taxon>Sophophora</taxon>
    </lineage>
</organism>
<gene>
    <name evidence="1" type="ORF">M5D96_005062</name>
</gene>
<evidence type="ECO:0000313" key="2">
    <source>
        <dbReference type="Proteomes" id="UP001059596"/>
    </source>
</evidence>
<name>A0A9P9YW25_9MUSC</name>
<keyword evidence="2" id="KW-1185">Reference proteome</keyword>
<accession>A0A9P9YW25</accession>
<proteinExistence type="predicted"/>
<comment type="caution">
    <text evidence="1">The sequence shown here is derived from an EMBL/GenBank/DDBJ whole genome shotgun (WGS) entry which is preliminary data.</text>
</comment>
<dbReference type="AlphaFoldDB" id="A0A9P9YW25"/>